<feature type="region of interest" description="Disordered" evidence="1">
    <location>
        <begin position="152"/>
        <end position="188"/>
    </location>
</feature>
<reference evidence="4 5" key="2">
    <citation type="submission" date="2016-08" db="EMBL/GenBank/DDBJ databases">
        <title>Pervasive Adenine N6-methylation of Active Genes in Fungi.</title>
        <authorList>
            <consortium name="DOE Joint Genome Institute"/>
            <person name="Mondo S.J."/>
            <person name="Dannebaum R.O."/>
            <person name="Kuo R.C."/>
            <person name="Labutti K."/>
            <person name="Haridas S."/>
            <person name="Kuo A."/>
            <person name="Salamov A."/>
            <person name="Ahrendt S.R."/>
            <person name="Lipzen A."/>
            <person name="Sullivan W."/>
            <person name="Andreopoulos W.B."/>
            <person name="Clum A."/>
            <person name="Lindquist E."/>
            <person name="Daum C."/>
            <person name="Ramamoorthy G.K."/>
            <person name="Gryganskyi A."/>
            <person name="Culley D."/>
            <person name="Magnuson J.K."/>
            <person name="James T.Y."/>
            <person name="O'Malley M.A."/>
            <person name="Stajich J.E."/>
            <person name="Spatafora J.W."/>
            <person name="Visel A."/>
            <person name="Grigoriev I.V."/>
        </authorList>
    </citation>
    <scope>NUCLEOTIDE SEQUENCE [LARGE SCALE GENOMIC DNA]</scope>
    <source>
        <strain evidence="4 5">S4</strain>
    </source>
</reference>
<keyword evidence="2" id="KW-0812">Transmembrane</keyword>
<keyword evidence="2" id="KW-1133">Transmembrane helix</keyword>
<dbReference type="Proteomes" id="UP000193944">
    <property type="component" value="Unassembled WGS sequence"/>
</dbReference>
<sequence>MKFLVLLLILINIIVGIYGKDYKTKDTCEEYRKYLSLNNVQFLNDVHISISQEVDIPSNSTLYKEINDVSPNTKLCEDGGLTNDDIKITCHSEEKTENNNNTDSYPIRCNIEYPNPNKEITSTILLCFAGLVLIIIIVFFILANGNIIKKMKHKKRNNRNRNRNYQPYQPPSPNNNNNNNNNDINNVNDINNNGISDILENNNREVLPEYNIIDVNIATTSIHNNDTNNSSDDLPTYDEVIVKTLEQQ</sequence>
<keyword evidence="3" id="KW-0732">Signal</keyword>
<protein>
    <submittedName>
        <fullName evidence="4">Uncharacterized protein</fullName>
    </submittedName>
</protein>
<evidence type="ECO:0000256" key="1">
    <source>
        <dbReference type="SAM" id="MobiDB-lite"/>
    </source>
</evidence>
<comment type="caution">
    <text evidence="4">The sequence shown here is derived from an EMBL/GenBank/DDBJ whole genome shotgun (WGS) entry which is preliminary data.</text>
</comment>
<accession>A0A1Y1XKT3</accession>
<evidence type="ECO:0000256" key="3">
    <source>
        <dbReference type="SAM" id="SignalP"/>
    </source>
</evidence>
<keyword evidence="5" id="KW-1185">Reference proteome</keyword>
<evidence type="ECO:0000313" key="4">
    <source>
        <dbReference type="EMBL" id="ORX86379.1"/>
    </source>
</evidence>
<feature type="compositionally biased region" description="Low complexity" evidence="1">
    <location>
        <begin position="174"/>
        <end position="188"/>
    </location>
</feature>
<gene>
    <name evidence="4" type="ORF">BCR32DRAFT_275488</name>
</gene>
<evidence type="ECO:0000313" key="5">
    <source>
        <dbReference type="Proteomes" id="UP000193944"/>
    </source>
</evidence>
<evidence type="ECO:0000256" key="2">
    <source>
        <dbReference type="SAM" id="Phobius"/>
    </source>
</evidence>
<proteinExistence type="predicted"/>
<feature type="compositionally biased region" description="Basic residues" evidence="1">
    <location>
        <begin position="152"/>
        <end position="162"/>
    </location>
</feature>
<dbReference type="EMBL" id="MCFG01000022">
    <property type="protein sequence ID" value="ORX86379.1"/>
    <property type="molecule type" value="Genomic_DNA"/>
</dbReference>
<feature type="transmembrane region" description="Helical" evidence="2">
    <location>
        <begin position="123"/>
        <end position="147"/>
    </location>
</feature>
<reference evidence="4 5" key="1">
    <citation type="submission" date="2016-08" db="EMBL/GenBank/DDBJ databases">
        <title>A Parts List for Fungal Cellulosomes Revealed by Comparative Genomics.</title>
        <authorList>
            <consortium name="DOE Joint Genome Institute"/>
            <person name="Haitjema C.H."/>
            <person name="Gilmore S.P."/>
            <person name="Henske J.K."/>
            <person name="Solomon K.V."/>
            <person name="De Groot R."/>
            <person name="Kuo A."/>
            <person name="Mondo S.J."/>
            <person name="Salamov A.A."/>
            <person name="Labutti K."/>
            <person name="Zhao Z."/>
            <person name="Chiniquy J."/>
            <person name="Barry K."/>
            <person name="Brewer H.M."/>
            <person name="Purvine S.O."/>
            <person name="Wright A.T."/>
            <person name="Boxma B."/>
            <person name="Van Alen T."/>
            <person name="Hackstein J.H."/>
            <person name="Baker S.E."/>
            <person name="Grigoriev I.V."/>
            <person name="O'Malley M.A."/>
        </authorList>
    </citation>
    <scope>NUCLEOTIDE SEQUENCE [LARGE SCALE GENOMIC DNA]</scope>
    <source>
        <strain evidence="4 5">S4</strain>
    </source>
</reference>
<feature type="signal peptide" evidence="3">
    <location>
        <begin position="1"/>
        <end position="19"/>
    </location>
</feature>
<keyword evidence="2" id="KW-0472">Membrane</keyword>
<dbReference type="AlphaFoldDB" id="A0A1Y1XKT3"/>
<organism evidence="4 5">
    <name type="scientific">Anaeromyces robustus</name>
    <dbReference type="NCBI Taxonomy" id="1754192"/>
    <lineage>
        <taxon>Eukaryota</taxon>
        <taxon>Fungi</taxon>
        <taxon>Fungi incertae sedis</taxon>
        <taxon>Chytridiomycota</taxon>
        <taxon>Chytridiomycota incertae sedis</taxon>
        <taxon>Neocallimastigomycetes</taxon>
        <taxon>Neocallimastigales</taxon>
        <taxon>Neocallimastigaceae</taxon>
        <taxon>Anaeromyces</taxon>
    </lineage>
</organism>
<feature type="chain" id="PRO_5013073246" evidence="3">
    <location>
        <begin position="20"/>
        <end position="248"/>
    </location>
</feature>
<name>A0A1Y1XKT3_9FUNG</name>